<keyword evidence="8" id="KW-1185">Reference proteome</keyword>
<evidence type="ECO:0000256" key="3">
    <source>
        <dbReference type="HAMAP-Rule" id="MF_03069"/>
    </source>
</evidence>
<accession>A0AAD5TWY9</accession>
<dbReference type="Pfam" id="PF08190">
    <property type="entry name" value="PIH1"/>
    <property type="match status" value="1"/>
</dbReference>
<reference evidence="7" key="1">
    <citation type="submission" date="2020-05" db="EMBL/GenBank/DDBJ databases">
        <title>Phylogenomic resolution of chytrid fungi.</title>
        <authorList>
            <person name="Stajich J.E."/>
            <person name="Amses K."/>
            <person name="Simmons R."/>
            <person name="Seto K."/>
            <person name="Myers J."/>
            <person name="Bonds A."/>
            <person name="Quandt C.A."/>
            <person name="Barry K."/>
            <person name="Liu P."/>
            <person name="Grigoriev I."/>
            <person name="Longcore J.E."/>
            <person name="James T.Y."/>
        </authorList>
    </citation>
    <scope>NUCLEOTIDE SEQUENCE</scope>
    <source>
        <strain evidence="7">JEL0476</strain>
    </source>
</reference>
<evidence type="ECO:0000256" key="1">
    <source>
        <dbReference type="ARBA" id="ARBA00022490"/>
    </source>
</evidence>
<dbReference type="EMBL" id="JADGJW010001039">
    <property type="protein sequence ID" value="KAJ3207672.1"/>
    <property type="molecule type" value="Genomic_DNA"/>
</dbReference>
<comment type="caution">
    <text evidence="7">The sequence shown here is derived from an EMBL/GenBank/DDBJ whole genome shotgun (WGS) entry which is preliminary data.</text>
</comment>
<evidence type="ECO:0000256" key="2">
    <source>
        <dbReference type="ARBA" id="ARBA00024190"/>
    </source>
</evidence>
<comment type="function">
    <text evidence="3">Required for cytoplasmic pre-assembly of axonemal dyneins, thereby playing a central role in motility in cilia and flagella. Involved in pre-assembly of dynein arm complexes in the cytoplasm before intraflagellar transport loads them for the ciliary compartment.</text>
</comment>
<keyword evidence="1 3" id="KW-0963">Cytoplasm</keyword>
<dbReference type="GO" id="GO:0120293">
    <property type="term" value="C:dynein axonemal particle"/>
    <property type="evidence" value="ECO:0007669"/>
    <property type="project" value="UniProtKB-SubCell"/>
</dbReference>
<dbReference type="InterPro" id="IPR041442">
    <property type="entry name" value="PIH1D1/2/3_CS-like"/>
</dbReference>
<evidence type="ECO:0000256" key="4">
    <source>
        <dbReference type="SAM" id="MobiDB-lite"/>
    </source>
</evidence>
<gene>
    <name evidence="7" type="primary">DNAAF2</name>
    <name evidence="7" type="ORF">HK099_000218</name>
</gene>
<dbReference type="InterPro" id="IPR034727">
    <property type="entry name" value="Kintoun"/>
</dbReference>
<evidence type="ECO:0000313" key="7">
    <source>
        <dbReference type="EMBL" id="KAJ3207672.1"/>
    </source>
</evidence>
<feature type="compositionally biased region" description="Basic and acidic residues" evidence="4">
    <location>
        <begin position="197"/>
        <end position="211"/>
    </location>
</feature>
<feature type="region of interest" description="Disordered" evidence="4">
    <location>
        <begin position="195"/>
        <end position="216"/>
    </location>
</feature>
<dbReference type="HAMAP" id="MF_03069">
    <property type="entry name" value="Kintoun"/>
    <property type="match status" value="1"/>
</dbReference>
<evidence type="ECO:0000259" key="5">
    <source>
        <dbReference type="Pfam" id="PF08190"/>
    </source>
</evidence>
<dbReference type="AlphaFoldDB" id="A0AAD5TWY9"/>
<comment type="similarity">
    <text evidence="3">Belongs to the PIH1 family. Kintoun subfamily.</text>
</comment>
<feature type="domain" description="PIH1D1/2/3 CS-like" evidence="6">
    <location>
        <begin position="242"/>
        <end position="338"/>
    </location>
</feature>
<dbReference type="Pfam" id="PF18201">
    <property type="entry name" value="PIH1_CS"/>
    <property type="match status" value="1"/>
</dbReference>
<dbReference type="GO" id="GO:0060285">
    <property type="term" value="P:cilium-dependent cell motility"/>
    <property type="evidence" value="ECO:0007669"/>
    <property type="project" value="UniProtKB-UniRule"/>
</dbReference>
<dbReference type="PANTHER" id="PTHR22997">
    <property type="entry name" value="PIH1 DOMAIN-CONTAINING PROTEIN 1"/>
    <property type="match status" value="1"/>
</dbReference>
<protein>
    <recommendedName>
        <fullName evidence="3">Protein kintoun</fullName>
    </recommendedName>
    <alternativeName>
        <fullName evidence="3">Dynein assembly factor 2, axonemal homolog</fullName>
    </alternativeName>
</protein>
<sequence>MNGMSNEEKPLNIKKEELEKFNEAMKSEEFRSMFMDYVKEISDPKNKSLYEEELSKLEKDQYGNNVTFIKPNSNYVVKTVDKKTSIKHFINICEANNIKEATSVKSSGGHNWSIPYSLSKGRDDVDKSGKKCMVFDVIFHTSTLKKIESIKNFKSLINETAIDGVNKSFKLNLDTFNYTLPNLKSKGVPAMTMAKQKKPENNTVEPEKKDLINGQGGNNKKPLIEEILKKNKNNLISTSTETEPKYQILHQNKIKDYTNFTNTREKHVGARPDSLLIKIDLPNVLSIKEIQLETLEKSLFLKVKDKYKLDLDLPFSCDYEKGVAKLAINKKQLIVELPCIPLDYTNIKKLSDVDSTENTELSNDVIAETDSQMTADLKKNNLEDIKSEIQVPKEGERIDPSLGESNDQTIKKDINEEENFSIDESDFVFVDENLDTLPTSDTNIADIFDTLKFNQDQEEVVLVINAPFLNKDEFSFNLNENLVNLVFENNLKKKNINISIEFSITDKKVTEKIENFKVERDLFTKLDFNFSNFNLVLRLKKKNDDGFEINGFKLDLHETGEIKKFKKFYFTDENSSFFKDFFDNLENDSIWKYSEKVEKIVDVIETEKDEEKNFNLLIKREEPKKKNVDDDKTLEQKSLVSKEKEDLKVDAASVLFEKIKLNHSYLEDFDD</sequence>
<feature type="domain" description="PIH1 N-terminal" evidence="5">
    <location>
        <begin position="41"/>
        <end position="200"/>
    </location>
</feature>
<evidence type="ECO:0000313" key="8">
    <source>
        <dbReference type="Proteomes" id="UP001211065"/>
    </source>
</evidence>
<dbReference type="InterPro" id="IPR050734">
    <property type="entry name" value="PIH1/Kintoun_subfamily"/>
</dbReference>
<name>A0AAD5TWY9_9FUNG</name>
<dbReference type="PANTHER" id="PTHR22997:SF3">
    <property type="entry name" value="PROTEIN KINTOUN"/>
    <property type="match status" value="1"/>
</dbReference>
<dbReference type="InterPro" id="IPR012981">
    <property type="entry name" value="PIH1_N"/>
</dbReference>
<dbReference type="GO" id="GO:0070286">
    <property type="term" value="P:axonemal dynein complex assembly"/>
    <property type="evidence" value="ECO:0007669"/>
    <property type="project" value="UniProtKB-UniRule"/>
</dbReference>
<evidence type="ECO:0000259" key="6">
    <source>
        <dbReference type="Pfam" id="PF18201"/>
    </source>
</evidence>
<proteinExistence type="inferred from homology"/>
<dbReference type="Proteomes" id="UP001211065">
    <property type="component" value="Unassembled WGS sequence"/>
</dbReference>
<organism evidence="7 8">
    <name type="scientific">Clydaea vesicula</name>
    <dbReference type="NCBI Taxonomy" id="447962"/>
    <lineage>
        <taxon>Eukaryota</taxon>
        <taxon>Fungi</taxon>
        <taxon>Fungi incertae sedis</taxon>
        <taxon>Chytridiomycota</taxon>
        <taxon>Chytridiomycota incertae sedis</taxon>
        <taxon>Chytridiomycetes</taxon>
        <taxon>Lobulomycetales</taxon>
        <taxon>Lobulomycetaceae</taxon>
        <taxon>Clydaea</taxon>
    </lineage>
</organism>
<comment type="subcellular location">
    <subcellularLocation>
        <location evidence="3">Cytoplasm</location>
    </subcellularLocation>
    <subcellularLocation>
        <location evidence="2">Dynein axonemal particle</location>
    </subcellularLocation>
</comment>